<keyword evidence="8" id="KW-1133">Transmembrane helix</keyword>
<evidence type="ECO:0000313" key="10">
    <source>
        <dbReference type="EMBL" id="KCZ86735.1"/>
    </source>
</evidence>
<protein>
    <recommendedName>
        <fullName evidence="2">histidine kinase</fullName>
        <ecNumber evidence="2">2.7.13.3</ecNumber>
    </recommendedName>
</protein>
<evidence type="ECO:0000313" key="11">
    <source>
        <dbReference type="Proteomes" id="UP000025061"/>
    </source>
</evidence>
<sequence length="534" mass="58492">MAVVLSPLLIMGAIHAWSEQQFSRQLRFHELHQSAQDRLRQTDAMLVRARMALRMITIDDRELTCNEIGDRLAVLELPLRNTIRFDADGLVTCNEVGEGLVGMPMPQLEWNDRMRKGVESFEDSGQRGMALGDPAIYLLRRQSDALGNYSGSIALTLSLEDIVARMSGMSQSSGVTVSLVVPGGQVIGSNIVAGIPMEWISDGAALNKRTYRLRPDQGPPLDVVLLPLSENGLWLMVGSPAPPQRVEVILAFLVPILAYLAALLAASWIADAMVLRWLERIRLRILDMRSSARYALLAPELSRAPLEVQQVAEAFDDLTSRVSKHESDLQLALVQMKAAFREVHHRVKNNLQVMLSMLKLQGRGEALPETQSALKVAAHRVAMMAAVHHTLLNEGDLDTVEALDLFNAICNQVDEQKGWGEGGRQIIPDVTPGPLPADLAVPVGMFVLESVSLLCPEADEDEVADVTLHFDREHGDCRLALTCGGGEEGSVEMDRDTSLFLSAFARQIGGTVSVNAQEDGRIAIELLFSIPVPD</sequence>
<dbReference type="PATRIC" id="fig|1280951.3.peg.3392"/>
<keyword evidence="11" id="KW-1185">Reference proteome</keyword>
<evidence type="ECO:0000256" key="6">
    <source>
        <dbReference type="ARBA" id="ARBA00022777"/>
    </source>
</evidence>
<dbReference type="Gene3D" id="3.30.450.20">
    <property type="entry name" value="PAS domain"/>
    <property type="match status" value="1"/>
</dbReference>
<evidence type="ECO:0000256" key="2">
    <source>
        <dbReference type="ARBA" id="ARBA00012438"/>
    </source>
</evidence>
<dbReference type="Proteomes" id="UP000025061">
    <property type="component" value="Unassembled WGS sequence"/>
</dbReference>
<comment type="catalytic activity">
    <reaction evidence="1">
        <text>ATP + protein L-histidine = ADP + protein N-phospho-L-histidine.</text>
        <dbReference type="EC" id="2.7.13.3"/>
    </reaction>
</comment>
<evidence type="ECO:0000259" key="9">
    <source>
        <dbReference type="Pfam" id="PF07568"/>
    </source>
</evidence>
<dbReference type="PANTHER" id="PTHR41523">
    <property type="entry name" value="TWO-COMPONENT SYSTEM SENSOR PROTEIN"/>
    <property type="match status" value="1"/>
</dbReference>
<dbReference type="EMBL" id="ARYI01000022">
    <property type="protein sequence ID" value="KCZ86735.1"/>
    <property type="molecule type" value="Genomic_DNA"/>
</dbReference>
<keyword evidence="3" id="KW-0597">Phosphoprotein</keyword>
<evidence type="ECO:0000256" key="4">
    <source>
        <dbReference type="ARBA" id="ARBA00022679"/>
    </source>
</evidence>
<dbReference type="GO" id="GO:0005524">
    <property type="term" value="F:ATP binding"/>
    <property type="evidence" value="ECO:0007669"/>
    <property type="project" value="UniProtKB-KW"/>
</dbReference>
<keyword evidence="8" id="KW-0472">Membrane</keyword>
<evidence type="ECO:0000256" key="3">
    <source>
        <dbReference type="ARBA" id="ARBA00022553"/>
    </source>
</evidence>
<keyword evidence="7" id="KW-0067">ATP-binding</keyword>
<keyword evidence="8" id="KW-0812">Transmembrane</keyword>
<evidence type="ECO:0000256" key="7">
    <source>
        <dbReference type="ARBA" id="ARBA00022840"/>
    </source>
</evidence>
<gene>
    <name evidence="10" type="ORF">HHI_16831</name>
</gene>
<feature type="domain" description="Signal transduction histidine kinase subgroup 2 dimerisation and phosphoacceptor" evidence="9">
    <location>
        <begin position="342"/>
        <end position="413"/>
    </location>
</feature>
<dbReference type="GO" id="GO:0004673">
    <property type="term" value="F:protein histidine kinase activity"/>
    <property type="evidence" value="ECO:0007669"/>
    <property type="project" value="UniProtKB-EC"/>
</dbReference>
<accession>A0A059F814</accession>
<dbReference type="PANTHER" id="PTHR41523:SF8">
    <property type="entry name" value="ETHYLENE RESPONSE SENSOR PROTEIN"/>
    <property type="match status" value="1"/>
</dbReference>
<organism evidence="10 11">
    <name type="scientific">Hyphomonas hirschiana VP5</name>
    <dbReference type="NCBI Taxonomy" id="1280951"/>
    <lineage>
        <taxon>Bacteria</taxon>
        <taxon>Pseudomonadati</taxon>
        <taxon>Pseudomonadota</taxon>
        <taxon>Alphaproteobacteria</taxon>
        <taxon>Hyphomonadales</taxon>
        <taxon>Hyphomonadaceae</taxon>
        <taxon>Hyphomonas</taxon>
    </lineage>
</organism>
<dbReference type="Pfam" id="PF07568">
    <property type="entry name" value="HisKA_2"/>
    <property type="match status" value="1"/>
</dbReference>
<keyword evidence="5" id="KW-0547">Nucleotide-binding</keyword>
<name>A0A059F814_9PROT</name>
<dbReference type="InterPro" id="IPR011495">
    <property type="entry name" value="Sig_transdc_His_kin_sub2_dim/P"/>
</dbReference>
<dbReference type="EC" id="2.7.13.3" evidence="2"/>
<evidence type="ECO:0000256" key="1">
    <source>
        <dbReference type="ARBA" id="ARBA00000085"/>
    </source>
</evidence>
<proteinExistence type="predicted"/>
<dbReference type="RefSeq" id="WP_011647332.1">
    <property type="nucleotide sequence ID" value="NZ_ARYI01000022.1"/>
</dbReference>
<dbReference type="AlphaFoldDB" id="A0A059F814"/>
<feature type="transmembrane region" description="Helical" evidence="8">
    <location>
        <begin position="249"/>
        <end position="278"/>
    </location>
</feature>
<comment type="caution">
    <text evidence="10">The sequence shown here is derived from an EMBL/GenBank/DDBJ whole genome shotgun (WGS) entry which is preliminary data.</text>
</comment>
<evidence type="ECO:0000256" key="8">
    <source>
        <dbReference type="SAM" id="Phobius"/>
    </source>
</evidence>
<keyword evidence="4" id="KW-0808">Transferase</keyword>
<evidence type="ECO:0000256" key="5">
    <source>
        <dbReference type="ARBA" id="ARBA00022741"/>
    </source>
</evidence>
<keyword evidence="6 10" id="KW-0418">Kinase</keyword>
<reference evidence="10 11" key="1">
    <citation type="submission" date="2013-04" db="EMBL/GenBank/DDBJ databases">
        <title>Hyphomonas hirschiana VP5 Genome Sequencing.</title>
        <authorList>
            <person name="Lai Q."/>
            <person name="Shao Z."/>
        </authorList>
    </citation>
    <scope>NUCLEOTIDE SEQUENCE [LARGE SCALE GENOMIC DNA]</scope>
    <source>
        <strain evidence="10 11">VP5</strain>
    </source>
</reference>